<keyword evidence="8" id="KW-1185">Reference proteome</keyword>
<dbReference type="SUPFAM" id="SSF51004">
    <property type="entry name" value="C-terminal (heme d1) domain of cytochrome cd1-nitrite reductase"/>
    <property type="match status" value="1"/>
</dbReference>
<dbReference type="Proteomes" id="UP001597197">
    <property type="component" value="Unassembled WGS sequence"/>
</dbReference>
<dbReference type="PANTHER" id="PTHR46928">
    <property type="entry name" value="MESENCHYME-SPECIFIC CELL SURFACE GLYCOPROTEIN"/>
    <property type="match status" value="1"/>
</dbReference>
<dbReference type="InterPro" id="IPR052956">
    <property type="entry name" value="Mesenchyme-surface_protein"/>
</dbReference>
<keyword evidence="1 5" id="KW-0732">Signal</keyword>
<feature type="region of interest" description="Disordered" evidence="4">
    <location>
        <begin position="556"/>
        <end position="575"/>
    </location>
</feature>
<evidence type="ECO:0000256" key="4">
    <source>
        <dbReference type="SAM" id="MobiDB-lite"/>
    </source>
</evidence>
<feature type="domain" description="Calx-beta" evidence="6">
    <location>
        <begin position="17"/>
        <end position="119"/>
    </location>
</feature>
<evidence type="ECO:0000259" key="6">
    <source>
        <dbReference type="SMART" id="SM00237"/>
    </source>
</evidence>
<dbReference type="PANTHER" id="PTHR46928:SF1">
    <property type="entry name" value="MESENCHYME-SPECIFIC CELL SURFACE GLYCOPROTEIN"/>
    <property type="match status" value="1"/>
</dbReference>
<sequence>MHLNFSAFLPATLLLGLAAGAARAQTTPTIARPSATLTVAEGAGTVSIPLSITNPGAAASTVQVTVQPFGTATAGQDYTYATTQTLTFPAGATGAQTLTIPILDDATAEETEYFVVRLVSPTNATVSATANDILVYIRDNDTPVPVRANNLALSLVQSYQTATPFSGTNQINSAEISAYDATTKRLYVANSIGGKLDILNLANPAAIAAVASVPIGTYGGLNSVAVRNGVVACAIENSSPQQNGSVVFFDQNGVFLKQVTVGALPDMITFSPDGRYVLTANEGEPNAAYTTDPEGSVSVIDVSGGIASLAQTNVTTATFTAYNTQAAALRAQGIRIYGGLAASPSTVAQDLEPEYIAVSANSQTAYITLQENNAIAVLDLATKQITGLRPVGYSDHTQPGRSLDASDQTTDILMANWPLKGMRQPDAIASFEMGGVSYLLTANEGDAREYGTSANPGLIEAVRLGNAAYPLDATAFPYANLLKNNNVLGRLNVTNKLGDTDGDGDFDEIYVFGGRSFSIYNAATGAEVHDSGNLLERVTAADPTYGALFNASNAFEAPTRKNRSDDKGPEPEGVTTGRIGANLYAFVSLERVGGVMVFNINNPAAPVLETYANNRSLTASTGDLGPEGIVFIPAADSPTGQPLLLLANEVSSTIAVYSIQVSTPTAARPGQGTEPLAAYPNPSQGAPVRLSRAVSGTLHDLAGRPVRQLRATDRLDTNGLAAGLYLLRADDGAATKLVVN</sequence>
<dbReference type="InterPro" id="IPR055188">
    <property type="entry name" value="Choice_anch_I"/>
</dbReference>
<reference evidence="8" key="1">
    <citation type="journal article" date="2019" name="Int. J. Syst. Evol. Microbiol.">
        <title>The Global Catalogue of Microorganisms (GCM) 10K type strain sequencing project: providing services to taxonomists for standard genome sequencing and annotation.</title>
        <authorList>
            <consortium name="The Broad Institute Genomics Platform"/>
            <consortium name="The Broad Institute Genome Sequencing Center for Infectious Disease"/>
            <person name="Wu L."/>
            <person name="Ma J."/>
        </authorList>
    </citation>
    <scope>NUCLEOTIDE SEQUENCE [LARGE SCALE GENOMIC DNA]</scope>
    <source>
        <strain evidence="8">CGMCC 1.15795</strain>
    </source>
</reference>
<evidence type="ECO:0000256" key="3">
    <source>
        <dbReference type="ARBA" id="ARBA00022837"/>
    </source>
</evidence>
<dbReference type="Pfam" id="PF03160">
    <property type="entry name" value="Calx-beta"/>
    <property type="match status" value="1"/>
</dbReference>
<dbReference type="SMART" id="SM00237">
    <property type="entry name" value="Calx_beta"/>
    <property type="match status" value="1"/>
</dbReference>
<evidence type="ECO:0000256" key="1">
    <source>
        <dbReference type="ARBA" id="ARBA00022729"/>
    </source>
</evidence>
<feature type="signal peptide" evidence="5">
    <location>
        <begin position="1"/>
        <end position="24"/>
    </location>
</feature>
<protein>
    <submittedName>
        <fullName evidence="7">Choice-of-anchor I family protein</fullName>
    </submittedName>
</protein>
<dbReference type="EMBL" id="JBHUFD010000001">
    <property type="protein sequence ID" value="MFD1871083.1"/>
    <property type="molecule type" value="Genomic_DNA"/>
</dbReference>
<accession>A0ABW4QNF0</accession>
<feature type="compositionally biased region" description="Basic and acidic residues" evidence="4">
    <location>
        <begin position="558"/>
        <end position="570"/>
    </location>
</feature>
<evidence type="ECO:0000313" key="7">
    <source>
        <dbReference type="EMBL" id="MFD1871083.1"/>
    </source>
</evidence>
<keyword evidence="3" id="KW-0106">Calcium</keyword>
<dbReference type="InterPro" id="IPR011048">
    <property type="entry name" value="Haem_d1_sf"/>
</dbReference>
<proteinExistence type="predicted"/>
<dbReference type="InterPro" id="IPR038081">
    <property type="entry name" value="CalX-like_sf"/>
</dbReference>
<dbReference type="InterPro" id="IPR015943">
    <property type="entry name" value="WD40/YVTN_repeat-like_dom_sf"/>
</dbReference>
<dbReference type="RefSeq" id="WP_382311415.1">
    <property type="nucleotide sequence ID" value="NZ_JBHUFD010000001.1"/>
</dbReference>
<dbReference type="InterPro" id="IPR003644">
    <property type="entry name" value="Calx_beta"/>
</dbReference>
<organism evidence="7 8">
    <name type="scientific">Hymenobacter bucti</name>
    <dbReference type="NCBI Taxonomy" id="1844114"/>
    <lineage>
        <taxon>Bacteria</taxon>
        <taxon>Pseudomonadati</taxon>
        <taxon>Bacteroidota</taxon>
        <taxon>Cytophagia</taxon>
        <taxon>Cytophagales</taxon>
        <taxon>Hymenobacteraceae</taxon>
        <taxon>Hymenobacter</taxon>
    </lineage>
</organism>
<keyword evidence="2" id="KW-0677">Repeat</keyword>
<evidence type="ECO:0000256" key="2">
    <source>
        <dbReference type="ARBA" id="ARBA00022737"/>
    </source>
</evidence>
<dbReference type="Gene3D" id="2.60.40.2030">
    <property type="match status" value="1"/>
</dbReference>
<dbReference type="Gene3D" id="2.130.10.10">
    <property type="entry name" value="YVTN repeat-like/Quinoprotein amine dehydrogenase"/>
    <property type="match status" value="1"/>
</dbReference>
<dbReference type="NCBIfam" id="NF038117">
    <property type="entry name" value="choice_anch_I"/>
    <property type="match status" value="1"/>
</dbReference>
<gene>
    <name evidence="7" type="ORF">ACFSDX_01495</name>
</gene>
<dbReference type="Pfam" id="PF22494">
    <property type="entry name" value="choice_anch_I"/>
    <property type="match status" value="1"/>
</dbReference>
<evidence type="ECO:0000313" key="8">
    <source>
        <dbReference type="Proteomes" id="UP001597197"/>
    </source>
</evidence>
<dbReference type="SUPFAM" id="SSF141072">
    <property type="entry name" value="CalX-like"/>
    <property type="match status" value="1"/>
</dbReference>
<comment type="caution">
    <text evidence="7">The sequence shown here is derived from an EMBL/GenBank/DDBJ whole genome shotgun (WGS) entry which is preliminary data.</text>
</comment>
<evidence type="ECO:0000256" key="5">
    <source>
        <dbReference type="SAM" id="SignalP"/>
    </source>
</evidence>
<name>A0ABW4QNF0_9BACT</name>
<feature type="chain" id="PRO_5045182808" evidence="5">
    <location>
        <begin position="25"/>
        <end position="740"/>
    </location>
</feature>